<accession>A0A495RGE0</accession>
<gene>
    <name evidence="3" type="ORF">DES39_1335</name>
</gene>
<dbReference type="InterPro" id="IPR050229">
    <property type="entry name" value="GlpE_sulfurtransferase"/>
</dbReference>
<dbReference type="PROSITE" id="PS50206">
    <property type="entry name" value="RHODANESE_3"/>
    <property type="match status" value="1"/>
</dbReference>
<dbReference type="AlphaFoldDB" id="A0A495RGE0"/>
<sequence length="146" mass="16252">MDYMISEIIPFIKNHPILTLAWIALFVAIIYLTVKSKLTKVKTITNAQAIHMMNKQEAVIVDLRSADHFKKGHITEALNILPIDIKNGSIKLIEKYKTSPVILVDDNGMLANASGDILSKHGFEQVFALKDGISGWNGENLPLVKK</sequence>
<evidence type="ECO:0000259" key="2">
    <source>
        <dbReference type="PROSITE" id="PS50206"/>
    </source>
</evidence>
<dbReference type="GO" id="GO:0016740">
    <property type="term" value="F:transferase activity"/>
    <property type="evidence" value="ECO:0007669"/>
    <property type="project" value="UniProtKB-KW"/>
</dbReference>
<evidence type="ECO:0000313" key="4">
    <source>
        <dbReference type="Proteomes" id="UP000278542"/>
    </source>
</evidence>
<proteinExistence type="predicted"/>
<feature type="transmembrane region" description="Helical" evidence="1">
    <location>
        <begin position="15"/>
        <end position="34"/>
    </location>
</feature>
<dbReference type="CDD" id="cd00158">
    <property type="entry name" value="RHOD"/>
    <property type="match status" value="1"/>
</dbReference>
<dbReference type="EMBL" id="RBWY01000002">
    <property type="protein sequence ID" value="RKS85918.1"/>
    <property type="molecule type" value="Genomic_DNA"/>
</dbReference>
<feature type="domain" description="Rhodanese" evidence="2">
    <location>
        <begin position="54"/>
        <end position="145"/>
    </location>
</feature>
<name>A0A495RGE0_9GAMM</name>
<keyword evidence="1" id="KW-0812">Transmembrane</keyword>
<comment type="caution">
    <text evidence="3">The sequence shown here is derived from an EMBL/GenBank/DDBJ whole genome shotgun (WGS) entry which is preliminary data.</text>
</comment>
<dbReference type="SUPFAM" id="SSF52821">
    <property type="entry name" value="Rhodanese/Cell cycle control phosphatase"/>
    <property type="match status" value="1"/>
</dbReference>
<dbReference type="InterPro" id="IPR036873">
    <property type="entry name" value="Rhodanese-like_dom_sf"/>
</dbReference>
<organism evidence="3 4">
    <name type="scientific">Orbus hercynius</name>
    <dbReference type="NCBI Taxonomy" id="593135"/>
    <lineage>
        <taxon>Bacteria</taxon>
        <taxon>Pseudomonadati</taxon>
        <taxon>Pseudomonadota</taxon>
        <taxon>Gammaproteobacteria</taxon>
        <taxon>Orbales</taxon>
        <taxon>Orbaceae</taxon>
        <taxon>Orbus</taxon>
    </lineage>
</organism>
<dbReference type="Proteomes" id="UP000278542">
    <property type="component" value="Unassembled WGS sequence"/>
</dbReference>
<dbReference type="PANTHER" id="PTHR43031:SF18">
    <property type="entry name" value="RHODANESE-RELATED SULFURTRANSFERASES"/>
    <property type="match status" value="1"/>
</dbReference>
<protein>
    <submittedName>
        <fullName evidence="3">Rhodanese-related sulfurtransferase</fullName>
    </submittedName>
</protein>
<dbReference type="InterPro" id="IPR001763">
    <property type="entry name" value="Rhodanese-like_dom"/>
</dbReference>
<dbReference type="SMART" id="SM00450">
    <property type="entry name" value="RHOD"/>
    <property type="match status" value="1"/>
</dbReference>
<keyword evidence="3" id="KW-0808">Transferase</keyword>
<dbReference type="PANTHER" id="PTHR43031">
    <property type="entry name" value="FAD-DEPENDENT OXIDOREDUCTASE"/>
    <property type="match status" value="1"/>
</dbReference>
<keyword evidence="4" id="KW-1185">Reference proteome</keyword>
<keyword evidence="1" id="KW-1133">Transmembrane helix</keyword>
<dbReference type="Gene3D" id="3.40.250.10">
    <property type="entry name" value="Rhodanese-like domain"/>
    <property type="match status" value="1"/>
</dbReference>
<reference evidence="3 4" key="1">
    <citation type="submission" date="2018-10" db="EMBL/GenBank/DDBJ databases">
        <title>Genomic Encyclopedia of Type Strains, Phase IV (KMG-IV): sequencing the most valuable type-strain genomes for metagenomic binning, comparative biology and taxonomic classification.</title>
        <authorList>
            <person name="Goeker M."/>
        </authorList>
    </citation>
    <scope>NUCLEOTIDE SEQUENCE [LARGE SCALE GENOMIC DNA]</scope>
    <source>
        <strain evidence="3 4">DSM 22228</strain>
    </source>
</reference>
<evidence type="ECO:0000313" key="3">
    <source>
        <dbReference type="EMBL" id="RKS85918.1"/>
    </source>
</evidence>
<dbReference type="Pfam" id="PF00581">
    <property type="entry name" value="Rhodanese"/>
    <property type="match status" value="1"/>
</dbReference>
<keyword evidence="1" id="KW-0472">Membrane</keyword>
<evidence type="ECO:0000256" key="1">
    <source>
        <dbReference type="SAM" id="Phobius"/>
    </source>
</evidence>